<dbReference type="Pfam" id="PF01195">
    <property type="entry name" value="Pept_tRNA_hydro"/>
    <property type="match status" value="1"/>
</dbReference>
<evidence type="ECO:0000256" key="4">
    <source>
        <dbReference type="ARBA" id="ARBA00022884"/>
    </source>
</evidence>
<evidence type="ECO:0000256" key="2">
    <source>
        <dbReference type="ARBA" id="ARBA00022555"/>
    </source>
</evidence>
<dbReference type="InterPro" id="IPR036416">
    <property type="entry name" value="Pept_tRNA_hydro_sf"/>
</dbReference>
<feature type="binding site" evidence="7">
    <location>
        <position position="67"/>
    </location>
    <ligand>
        <name>tRNA</name>
        <dbReference type="ChEBI" id="CHEBI:17843"/>
    </ligand>
</feature>
<dbReference type="OrthoDB" id="9800507at2"/>
<evidence type="ECO:0000256" key="7">
    <source>
        <dbReference type="HAMAP-Rule" id="MF_00083"/>
    </source>
</evidence>
<name>A0A662ZDY0_9GAMM</name>
<dbReference type="PROSITE" id="PS01196">
    <property type="entry name" value="PEPT_TRNA_HYDROL_2"/>
    <property type="match status" value="1"/>
</dbReference>
<feature type="site" description="Discriminates between blocked and unblocked aminoacyl-tRNA" evidence="7">
    <location>
        <position position="11"/>
    </location>
</feature>
<dbReference type="FunFam" id="3.40.50.1470:FF:000001">
    <property type="entry name" value="Peptidyl-tRNA hydrolase"/>
    <property type="match status" value="1"/>
</dbReference>
<dbReference type="CDD" id="cd00462">
    <property type="entry name" value="PTH"/>
    <property type="match status" value="1"/>
</dbReference>
<dbReference type="SUPFAM" id="SSF53178">
    <property type="entry name" value="Peptidyl-tRNA hydrolase-like"/>
    <property type="match status" value="1"/>
</dbReference>
<dbReference type="GO" id="GO:0006515">
    <property type="term" value="P:protein quality control for misfolded or incompletely synthesized proteins"/>
    <property type="evidence" value="ECO:0007669"/>
    <property type="project" value="UniProtKB-UniRule"/>
</dbReference>
<feature type="binding site" evidence="7">
    <location>
        <position position="69"/>
    </location>
    <ligand>
        <name>tRNA</name>
        <dbReference type="ChEBI" id="CHEBI:17843"/>
    </ligand>
</feature>
<dbReference type="EMBL" id="FOXF01000001">
    <property type="protein sequence ID" value="SFO97791.1"/>
    <property type="molecule type" value="Genomic_DNA"/>
</dbReference>
<dbReference type="EC" id="3.1.1.29" evidence="1 7"/>
<feature type="site" description="Stabilizes the basic form of H active site to accept a proton" evidence="7">
    <location>
        <position position="94"/>
    </location>
</feature>
<evidence type="ECO:0000313" key="9">
    <source>
        <dbReference type="Proteomes" id="UP000243745"/>
    </source>
</evidence>
<dbReference type="InterPro" id="IPR018171">
    <property type="entry name" value="Pept_tRNA_hydro_CS"/>
</dbReference>
<feature type="binding site" evidence="7">
    <location>
        <position position="16"/>
    </location>
    <ligand>
        <name>tRNA</name>
        <dbReference type="ChEBI" id="CHEBI:17843"/>
    </ligand>
</feature>
<dbReference type="RefSeq" id="WP_031579555.1">
    <property type="nucleotide sequence ID" value="NZ_FOXF01000001.1"/>
</dbReference>
<evidence type="ECO:0000256" key="6">
    <source>
        <dbReference type="ARBA" id="ARBA00050038"/>
    </source>
</evidence>
<dbReference type="GO" id="GO:0000049">
    <property type="term" value="F:tRNA binding"/>
    <property type="evidence" value="ECO:0007669"/>
    <property type="project" value="UniProtKB-UniRule"/>
</dbReference>
<protein>
    <recommendedName>
        <fullName evidence="6 7">Peptidyl-tRNA hydrolase</fullName>
        <shortName evidence="7">Pth</shortName>
        <ecNumber evidence="1 7">3.1.1.29</ecNumber>
    </recommendedName>
</protein>
<sequence>MTIRLIAGLGNPGNEYAHSRHNMGVDVLNMIADKYGISIRPDSKYNGEIGRGMIEGQEVRLVFPTTYMNKSGDCIGPLANFFKIKPEEILVIHDELDIPPGVAKFKLGGGPGGHNGLKSIIACLGNCQNFHRLRIGIGKPATRAEMINFVLGKPPKAEAELIEQAQKAALDSIGVLFTQNIAKATNQLNGFKAVR</sequence>
<evidence type="ECO:0000256" key="3">
    <source>
        <dbReference type="ARBA" id="ARBA00022801"/>
    </source>
</evidence>
<evidence type="ECO:0000256" key="1">
    <source>
        <dbReference type="ARBA" id="ARBA00013260"/>
    </source>
</evidence>
<keyword evidence="2 7" id="KW-0820">tRNA-binding</keyword>
<accession>A0A662ZDY0</accession>
<dbReference type="GO" id="GO:0072344">
    <property type="term" value="P:rescue of stalled ribosome"/>
    <property type="evidence" value="ECO:0007669"/>
    <property type="project" value="UniProtKB-UniRule"/>
</dbReference>
<dbReference type="AlphaFoldDB" id="A0A662ZDY0"/>
<dbReference type="PANTHER" id="PTHR17224:SF1">
    <property type="entry name" value="PEPTIDYL-TRNA HYDROLASE"/>
    <property type="match status" value="1"/>
</dbReference>
<dbReference type="Proteomes" id="UP000243745">
    <property type="component" value="Unassembled WGS sequence"/>
</dbReference>
<dbReference type="NCBIfam" id="TIGR00447">
    <property type="entry name" value="pth"/>
    <property type="match status" value="1"/>
</dbReference>
<dbReference type="InterPro" id="IPR001328">
    <property type="entry name" value="Pept_tRNA_hydro"/>
</dbReference>
<dbReference type="Gene3D" id="3.40.50.1470">
    <property type="entry name" value="Peptidyl-tRNA hydrolase"/>
    <property type="match status" value="1"/>
</dbReference>
<keyword evidence="7" id="KW-0963">Cytoplasm</keyword>
<proteinExistence type="inferred from homology"/>
<comment type="function">
    <text evidence="7">Catalyzes the release of premature peptidyl moieties from peptidyl-tRNA molecules trapped in stalled 50S ribosomal subunits, and thus maintains levels of free tRNAs and 50S ribosomes.</text>
</comment>
<dbReference type="GO" id="GO:0005737">
    <property type="term" value="C:cytoplasm"/>
    <property type="evidence" value="ECO:0007669"/>
    <property type="project" value="UniProtKB-SubCell"/>
</dbReference>
<organism evidence="8 9">
    <name type="scientific">Ruminobacter amylophilus</name>
    <dbReference type="NCBI Taxonomy" id="867"/>
    <lineage>
        <taxon>Bacteria</taxon>
        <taxon>Pseudomonadati</taxon>
        <taxon>Pseudomonadota</taxon>
        <taxon>Gammaproteobacteria</taxon>
        <taxon>Aeromonadales</taxon>
        <taxon>Succinivibrionaceae</taxon>
        <taxon>Ruminobacter</taxon>
    </lineage>
</organism>
<evidence type="ECO:0000313" key="8">
    <source>
        <dbReference type="EMBL" id="SFO97791.1"/>
    </source>
</evidence>
<comment type="catalytic activity">
    <reaction evidence="7">
        <text>an N-acyl-L-alpha-aminoacyl-tRNA + H2O = an N-acyl-L-amino acid + a tRNA + H(+)</text>
        <dbReference type="Rhea" id="RHEA:54448"/>
        <dbReference type="Rhea" id="RHEA-COMP:10123"/>
        <dbReference type="Rhea" id="RHEA-COMP:13883"/>
        <dbReference type="ChEBI" id="CHEBI:15377"/>
        <dbReference type="ChEBI" id="CHEBI:15378"/>
        <dbReference type="ChEBI" id="CHEBI:59874"/>
        <dbReference type="ChEBI" id="CHEBI:78442"/>
        <dbReference type="ChEBI" id="CHEBI:138191"/>
        <dbReference type="EC" id="3.1.1.29"/>
    </reaction>
</comment>
<keyword evidence="9" id="KW-1185">Reference proteome</keyword>
<dbReference type="HAMAP" id="MF_00083">
    <property type="entry name" value="Pept_tRNA_hydro_bact"/>
    <property type="match status" value="1"/>
</dbReference>
<comment type="subcellular location">
    <subcellularLocation>
        <location evidence="7">Cytoplasm</location>
    </subcellularLocation>
</comment>
<reference evidence="8 9" key="1">
    <citation type="submission" date="2016-10" db="EMBL/GenBank/DDBJ databases">
        <authorList>
            <person name="Varghese N."/>
            <person name="Submissions S."/>
        </authorList>
    </citation>
    <scope>NUCLEOTIDE SEQUENCE [LARGE SCALE GENOMIC DNA]</scope>
    <source>
        <strain evidence="8 9">DSM 1361</strain>
    </source>
</reference>
<dbReference type="PANTHER" id="PTHR17224">
    <property type="entry name" value="PEPTIDYL-TRNA HYDROLASE"/>
    <property type="match status" value="1"/>
</dbReference>
<comment type="function">
    <text evidence="7">Hydrolyzes ribosome-free peptidyl-tRNAs (with 1 or more amino acids incorporated), which drop off the ribosome during protein synthesis, or as a result of ribosome stalling.</text>
</comment>
<keyword evidence="3 7" id="KW-0378">Hydrolase</keyword>
<comment type="similarity">
    <text evidence="5 7">Belongs to the PTH family.</text>
</comment>
<comment type="subunit">
    <text evidence="7">Monomer.</text>
</comment>
<keyword evidence="4 7" id="KW-0694">RNA-binding</keyword>
<feature type="active site" description="Proton acceptor" evidence="7">
    <location>
        <position position="21"/>
    </location>
</feature>
<evidence type="ECO:0000256" key="5">
    <source>
        <dbReference type="ARBA" id="ARBA00038063"/>
    </source>
</evidence>
<dbReference type="GO" id="GO:0004045">
    <property type="term" value="F:peptidyl-tRNA hydrolase activity"/>
    <property type="evidence" value="ECO:0007669"/>
    <property type="project" value="UniProtKB-UniRule"/>
</dbReference>
<feature type="binding site" evidence="7">
    <location>
        <position position="115"/>
    </location>
    <ligand>
        <name>tRNA</name>
        <dbReference type="ChEBI" id="CHEBI:17843"/>
    </ligand>
</feature>
<gene>
    <name evidence="7" type="primary">pth</name>
    <name evidence="8" type="ORF">SAMN02910344_00071</name>
</gene>